<dbReference type="GO" id="GO:0005886">
    <property type="term" value="C:plasma membrane"/>
    <property type="evidence" value="ECO:0007669"/>
    <property type="project" value="UniProtKB-SubCell"/>
</dbReference>
<evidence type="ECO:0000256" key="7">
    <source>
        <dbReference type="ARBA" id="ARBA00022927"/>
    </source>
</evidence>
<dbReference type="EMBL" id="JHEH01000036">
    <property type="protein sequence ID" value="KEP68339.1"/>
    <property type="molecule type" value="Genomic_DNA"/>
</dbReference>
<evidence type="ECO:0000256" key="10">
    <source>
        <dbReference type="ARBA" id="ARBA00023143"/>
    </source>
</evidence>
<keyword evidence="6 12" id="KW-1005">Bacterial flagellum biogenesis</keyword>
<organism evidence="13 14">
    <name type="scientific">Thioclava dalianensis</name>
    <dbReference type="NCBI Taxonomy" id="1185766"/>
    <lineage>
        <taxon>Bacteria</taxon>
        <taxon>Pseudomonadati</taxon>
        <taxon>Pseudomonadota</taxon>
        <taxon>Alphaproteobacteria</taxon>
        <taxon>Rhodobacterales</taxon>
        <taxon>Paracoccaceae</taxon>
        <taxon>Thioclava</taxon>
    </lineage>
</organism>
<evidence type="ECO:0000256" key="4">
    <source>
        <dbReference type="ARBA" id="ARBA00022475"/>
    </source>
</evidence>
<keyword evidence="9 12" id="KW-0472">Membrane</keyword>
<dbReference type="Proteomes" id="UP000027725">
    <property type="component" value="Unassembled WGS sequence"/>
</dbReference>
<dbReference type="GO" id="GO:0009425">
    <property type="term" value="C:bacterial-type flagellum basal body"/>
    <property type="evidence" value="ECO:0007669"/>
    <property type="project" value="UniProtKB-SubCell"/>
</dbReference>
<sequence length="228" mass="24653">MADLISPLAKVVGQGQDQVFSLDIQTLLIITMLAFLPGIILLMTSFTRFVVVLAIFRQALGLSTTPPNMILIALALMLSAFVMRPTLESVNDTAIQPYLAKTISFQDAVSAAEAPMRAFMESQVRKSDLRLFVSLSGHKGEYADLQHVPLLTLVPAYVTSELQSAFEIGFLIYIPFALIDLAVAAVLMALGMIMVSPTLISLPIKLLMFVSIGGWSLLLGSVAKSVVH</sequence>
<dbReference type="PANTHER" id="PTHR30587">
    <property type="entry name" value="FLAGELLAR BIOSYNTHETIC PROTEIN FLIP"/>
    <property type="match status" value="1"/>
</dbReference>
<evidence type="ECO:0000256" key="5">
    <source>
        <dbReference type="ARBA" id="ARBA00022692"/>
    </source>
</evidence>
<comment type="similarity">
    <text evidence="1 12">Belongs to the FliP/MopC/SpaP family.</text>
</comment>
<dbReference type="GO" id="GO:0044781">
    <property type="term" value="P:bacterial-type flagellum organization"/>
    <property type="evidence" value="ECO:0007669"/>
    <property type="project" value="UniProtKB-UniRule"/>
</dbReference>
<evidence type="ECO:0000256" key="11">
    <source>
        <dbReference type="ARBA" id="ARBA00023225"/>
    </source>
</evidence>
<keyword evidence="14" id="KW-1185">Reference proteome</keyword>
<dbReference type="PRINTS" id="PR01302">
    <property type="entry name" value="TYPE3IMPPROT"/>
</dbReference>
<comment type="function">
    <text evidence="12">Plays a role in the flagellum-specific transport system.</text>
</comment>
<keyword evidence="5 12" id="KW-0812">Transmembrane</keyword>
<comment type="caution">
    <text evidence="13">The sequence shown here is derived from an EMBL/GenBank/DDBJ whole genome shotgun (WGS) entry which is preliminary data.</text>
</comment>
<evidence type="ECO:0000256" key="12">
    <source>
        <dbReference type="RuleBase" id="RU362069"/>
    </source>
</evidence>
<feature type="transmembrane region" description="Helical" evidence="12">
    <location>
        <begin position="170"/>
        <end position="194"/>
    </location>
</feature>
<dbReference type="NCBIfam" id="NF009438">
    <property type="entry name" value="PRK12797.1"/>
    <property type="match status" value="1"/>
</dbReference>
<dbReference type="PRINTS" id="PR00951">
    <property type="entry name" value="FLGBIOSNFLIP"/>
</dbReference>
<keyword evidence="8 12" id="KW-1133">Transmembrane helix</keyword>
<evidence type="ECO:0000256" key="1">
    <source>
        <dbReference type="ARBA" id="ARBA00006257"/>
    </source>
</evidence>
<evidence type="ECO:0000256" key="9">
    <source>
        <dbReference type="ARBA" id="ARBA00023136"/>
    </source>
</evidence>
<evidence type="ECO:0000313" key="13">
    <source>
        <dbReference type="EMBL" id="KEP68339.1"/>
    </source>
</evidence>
<dbReference type="PROSITE" id="PS01060">
    <property type="entry name" value="FLIP_1"/>
    <property type="match status" value="1"/>
</dbReference>
<dbReference type="STRING" id="1185766.SAMN05216224_11627"/>
<dbReference type="RefSeq" id="WP_051693659.1">
    <property type="nucleotide sequence ID" value="NZ_FOVB01000016.1"/>
</dbReference>
<feature type="transmembrane region" description="Helical" evidence="12">
    <location>
        <begin position="27"/>
        <end position="56"/>
    </location>
</feature>
<keyword evidence="10" id="KW-0975">Bacterial flagellum</keyword>
<dbReference type="InterPro" id="IPR005837">
    <property type="entry name" value="FliP"/>
</dbReference>
<evidence type="ECO:0000256" key="2">
    <source>
        <dbReference type="ARBA" id="ARBA00021714"/>
    </source>
</evidence>
<evidence type="ECO:0000256" key="8">
    <source>
        <dbReference type="ARBA" id="ARBA00022989"/>
    </source>
</evidence>
<gene>
    <name evidence="12" type="primary">fliP</name>
    <name evidence="13" type="ORF">DL1_12390</name>
</gene>
<dbReference type="InterPro" id="IPR005838">
    <property type="entry name" value="T3SS_IM_P"/>
</dbReference>
<dbReference type="eggNOG" id="COG1338">
    <property type="taxonomic scope" value="Bacteria"/>
</dbReference>
<accession>A0A074T9H7</accession>
<dbReference type="PANTHER" id="PTHR30587:SF0">
    <property type="entry name" value="FLAGELLAR BIOSYNTHETIC PROTEIN FLIP"/>
    <property type="match status" value="1"/>
</dbReference>
<keyword evidence="7 12" id="KW-0653">Protein transport</keyword>
<keyword evidence="4 12" id="KW-1003">Cell membrane</keyword>
<keyword evidence="3 12" id="KW-0813">Transport</keyword>
<proteinExistence type="inferred from homology"/>
<dbReference type="OrthoDB" id="9805111at2"/>
<evidence type="ECO:0000256" key="6">
    <source>
        <dbReference type="ARBA" id="ARBA00022795"/>
    </source>
</evidence>
<dbReference type="PROSITE" id="PS01061">
    <property type="entry name" value="FLIP_2"/>
    <property type="match status" value="1"/>
</dbReference>
<dbReference type="GO" id="GO:0009306">
    <property type="term" value="P:protein secretion"/>
    <property type="evidence" value="ECO:0007669"/>
    <property type="project" value="UniProtKB-UniRule"/>
</dbReference>
<reference evidence="13 14" key="1">
    <citation type="submission" date="2014-03" db="EMBL/GenBank/DDBJ databases">
        <title>The draft genome sequence of Thioclava dalianensis DLFJ1-1.</title>
        <authorList>
            <person name="Lai Q."/>
            <person name="Shao Z."/>
        </authorList>
    </citation>
    <scope>NUCLEOTIDE SEQUENCE [LARGE SCALE GENOMIC DNA]</scope>
    <source>
        <strain evidence="13 14">DLFJ1-1</strain>
    </source>
</reference>
<protein>
    <recommendedName>
        <fullName evidence="2 12">Flagellar biosynthetic protein FliP</fullName>
    </recommendedName>
</protein>
<name>A0A074T9H7_9RHOB</name>
<feature type="transmembrane region" description="Helical" evidence="12">
    <location>
        <begin position="68"/>
        <end position="87"/>
    </location>
</feature>
<evidence type="ECO:0000256" key="3">
    <source>
        <dbReference type="ARBA" id="ARBA00022448"/>
    </source>
</evidence>
<evidence type="ECO:0000313" key="14">
    <source>
        <dbReference type="Proteomes" id="UP000027725"/>
    </source>
</evidence>
<comment type="subcellular location">
    <subcellularLocation>
        <location evidence="12">Cell membrane</location>
        <topology evidence="12">Multi-pass membrane protein</topology>
    </subcellularLocation>
    <subcellularLocation>
        <location evidence="12">Bacterial flagellum basal body</location>
    </subcellularLocation>
</comment>
<keyword evidence="11 12" id="KW-1006">Bacterial flagellum protein export</keyword>
<dbReference type="Pfam" id="PF00813">
    <property type="entry name" value="FliP"/>
    <property type="match status" value="1"/>
</dbReference>
<feature type="transmembrane region" description="Helical" evidence="12">
    <location>
        <begin position="206"/>
        <end position="227"/>
    </location>
</feature>
<dbReference type="AlphaFoldDB" id="A0A074T9H7"/>
<dbReference type="NCBIfam" id="TIGR01103">
    <property type="entry name" value="fliP"/>
    <property type="match status" value="1"/>
</dbReference>